<dbReference type="PANTHER" id="PTHR42771">
    <property type="entry name" value="IRON(3+)-HYDROXAMATE IMPORT ATP-BINDING PROTEIN FHUC"/>
    <property type="match status" value="1"/>
</dbReference>
<dbReference type="InterPro" id="IPR017871">
    <property type="entry name" value="ABC_transporter-like_CS"/>
</dbReference>
<sequence>MIDVKNVSKSYGPSVVVDDITLRLPAGGMISIVGANGAGKSTLLSMISRLLPMSAGTVTVHGLDVTKAPSDELARRLSILRQDNHVVSRLTVRDLVAFGRYPHSKGRLTEADRGHIDRVIGYFELEPFADRFLDELSGGQRQRAFIAMVLCQDTDYILLDEPLNNLDIKHAVAMMKLFRRTADTFGKTFVMVLHDINFASCYSDHTVAMRDGRVVHAGTPADVITPAAIRDVYGLDTTVQETPEGRRIVHYYV</sequence>
<dbReference type="OrthoDB" id="9810077at2"/>
<evidence type="ECO:0000256" key="7">
    <source>
        <dbReference type="ARBA" id="ARBA00022840"/>
    </source>
</evidence>
<evidence type="ECO:0000256" key="5">
    <source>
        <dbReference type="ARBA" id="ARBA00022496"/>
    </source>
</evidence>
<dbReference type="GO" id="GO:0005886">
    <property type="term" value="C:plasma membrane"/>
    <property type="evidence" value="ECO:0007669"/>
    <property type="project" value="UniProtKB-SubCell"/>
</dbReference>
<dbReference type="EMBL" id="OCNJ01000003">
    <property type="protein sequence ID" value="SOD93511.1"/>
    <property type="molecule type" value="Genomic_DNA"/>
</dbReference>
<keyword evidence="8" id="KW-0408">Iron</keyword>
<gene>
    <name evidence="12" type="ORF">SAMN05421508_10394</name>
</gene>
<evidence type="ECO:0000256" key="8">
    <source>
        <dbReference type="ARBA" id="ARBA00023004"/>
    </source>
</evidence>
<dbReference type="PROSITE" id="PS00211">
    <property type="entry name" value="ABC_TRANSPORTER_1"/>
    <property type="match status" value="1"/>
</dbReference>
<dbReference type="RefSeq" id="WP_097278464.1">
    <property type="nucleotide sequence ID" value="NZ_OCNJ01000003.1"/>
</dbReference>
<evidence type="ECO:0000313" key="13">
    <source>
        <dbReference type="Proteomes" id="UP000219621"/>
    </source>
</evidence>
<dbReference type="InterPro" id="IPR051535">
    <property type="entry name" value="Siderophore_ABC-ATPase"/>
</dbReference>
<keyword evidence="6" id="KW-0547">Nucleotide-binding</keyword>
<keyword evidence="9" id="KW-0406">Ion transport</keyword>
<dbReference type="SUPFAM" id="SSF52540">
    <property type="entry name" value="P-loop containing nucleoside triphosphate hydrolases"/>
    <property type="match status" value="1"/>
</dbReference>
<evidence type="ECO:0000256" key="4">
    <source>
        <dbReference type="ARBA" id="ARBA00022475"/>
    </source>
</evidence>
<dbReference type="GO" id="GO:0005524">
    <property type="term" value="F:ATP binding"/>
    <property type="evidence" value="ECO:0007669"/>
    <property type="project" value="UniProtKB-KW"/>
</dbReference>
<dbReference type="CDD" id="cd03214">
    <property type="entry name" value="ABC_Iron-Siderophores_B12_Hemin"/>
    <property type="match status" value="1"/>
</dbReference>
<dbReference type="FunFam" id="3.40.50.300:FF:000134">
    <property type="entry name" value="Iron-enterobactin ABC transporter ATP-binding protein"/>
    <property type="match status" value="1"/>
</dbReference>
<evidence type="ECO:0000256" key="1">
    <source>
        <dbReference type="ARBA" id="ARBA00004202"/>
    </source>
</evidence>
<dbReference type="PROSITE" id="PS50893">
    <property type="entry name" value="ABC_TRANSPORTER_2"/>
    <property type="match status" value="1"/>
</dbReference>
<evidence type="ECO:0000259" key="11">
    <source>
        <dbReference type="PROSITE" id="PS50893"/>
    </source>
</evidence>
<keyword evidence="7 12" id="KW-0067">ATP-binding</keyword>
<proteinExistence type="inferred from homology"/>
<dbReference type="InterPro" id="IPR003439">
    <property type="entry name" value="ABC_transporter-like_ATP-bd"/>
</dbReference>
<protein>
    <submittedName>
        <fullName evidence="12">Iron complex transport system ATP-binding protein</fullName>
    </submittedName>
</protein>
<dbReference type="SMART" id="SM00382">
    <property type="entry name" value="AAA"/>
    <property type="match status" value="1"/>
</dbReference>
<evidence type="ECO:0000256" key="10">
    <source>
        <dbReference type="ARBA" id="ARBA00023136"/>
    </source>
</evidence>
<organism evidence="12 13">
    <name type="scientific">Caenispirillum bisanense</name>
    <dbReference type="NCBI Taxonomy" id="414052"/>
    <lineage>
        <taxon>Bacteria</taxon>
        <taxon>Pseudomonadati</taxon>
        <taxon>Pseudomonadota</taxon>
        <taxon>Alphaproteobacteria</taxon>
        <taxon>Rhodospirillales</taxon>
        <taxon>Novispirillaceae</taxon>
        <taxon>Caenispirillum</taxon>
    </lineage>
</organism>
<dbReference type="InterPro" id="IPR027417">
    <property type="entry name" value="P-loop_NTPase"/>
</dbReference>
<feature type="domain" description="ABC transporter" evidence="11">
    <location>
        <begin position="2"/>
        <end position="236"/>
    </location>
</feature>
<evidence type="ECO:0000256" key="3">
    <source>
        <dbReference type="ARBA" id="ARBA00022448"/>
    </source>
</evidence>
<comment type="similarity">
    <text evidence="2">Belongs to the ABC transporter superfamily.</text>
</comment>
<accession>A0A286GDD3</accession>
<evidence type="ECO:0000256" key="9">
    <source>
        <dbReference type="ARBA" id="ARBA00023065"/>
    </source>
</evidence>
<dbReference type="Proteomes" id="UP000219621">
    <property type="component" value="Unassembled WGS sequence"/>
</dbReference>
<keyword evidence="5" id="KW-0410">Iron transport</keyword>
<dbReference type="GO" id="GO:0006826">
    <property type="term" value="P:iron ion transport"/>
    <property type="evidence" value="ECO:0007669"/>
    <property type="project" value="UniProtKB-KW"/>
</dbReference>
<evidence type="ECO:0000256" key="6">
    <source>
        <dbReference type="ARBA" id="ARBA00022741"/>
    </source>
</evidence>
<dbReference type="AlphaFoldDB" id="A0A286GDD3"/>
<evidence type="ECO:0000313" key="12">
    <source>
        <dbReference type="EMBL" id="SOD93511.1"/>
    </source>
</evidence>
<reference evidence="12 13" key="1">
    <citation type="submission" date="2017-09" db="EMBL/GenBank/DDBJ databases">
        <authorList>
            <person name="Ehlers B."/>
            <person name="Leendertz F.H."/>
        </authorList>
    </citation>
    <scope>NUCLEOTIDE SEQUENCE [LARGE SCALE GENOMIC DNA]</scope>
    <source>
        <strain evidence="12 13">USBA 140</strain>
    </source>
</reference>
<dbReference type="InterPro" id="IPR003593">
    <property type="entry name" value="AAA+_ATPase"/>
</dbReference>
<dbReference type="Gene3D" id="3.40.50.300">
    <property type="entry name" value="P-loop containing nucleotide triphosphate hydrolases"/>
    <property type="match status" value="1"/>
</dbReference>
<dbReference type="Pfam" id="PF00005">
    <property type="entry name" value="ABC_tran"/>
    <property type="match status" value="1"/>
</dbReference>
<evidence type="ECO:0000256" key="2">
    <source>
        <dbReference type="ARBA" id="ARBA00005417"/>
    </source>
</evidence>
<name>A0A286GDD3_9PROT</name>
<keyword evidence="4" id="KW-1003">Cell membrane</keyword>
<dbReference type="GO" id="GO:0016887">
    <property type="term" value="F:ATP hydrolysis activity"/>
    <property type="evidence" value="ECO:0007669"/>
    <property type="project" value="InterPro"/>
</dbReference>
<keyword evidence="3" id="KW-0813">Transport</keyword>
<dbReference type="PANTHER" id="PTHR42771:SF3">
    <property type="entry name" value="PETROBACTIN IMPORT ATP-BINDING PROTEIN YCLP"/>
    <property type="match status" value="1"/>
</dbReference>
<comment type="subcellular location">
    <subcellularLocation>
        <location evidence="1">Cell membrane</location>
        <topology evidence="1">Peripheral membrane protein</topology>
    </subcellularLocation>
</comment>
<keyword evidence="10" id="KW-0472">Membrane</keyword>
<keyword evidence="13" id="KW-1185">Reference proteome</keyword>